<dbReference type="Proteomes" id="UP000298327">
    <property type="component" value="Unassembled WGS sequence"/>
</dbReference>
<evidence type="ECO:0000256" key="1">
    <source>
        <dbReference type="ARBA" id="ARBA00023002"/>
    </source>
</evidence>
<dbReference type="PANTHER" id="PTHR43157:SF31">
    <property type="entry name" value="PHOSPHATIDYLINOSITOL-GLYCAN BIOSYNTHESIS CLASS F PROTEIN"/>
    <property type="match status" value="1"/>
</dbReference>
<dbReference type="InterPro" id="IPR002347">
    <property type="entry name" value="SDR_fam"/>
</dbReference>
<dbReference type="Gene3D" id="3.40.50.720">
    <property type="entry name" value="NAD(P)-binding Rossmann-like Domain"/>
    <property type="match status" value="1"/>
</dbReference>
<organism evidence="2 3">
    <name type="scientific">Dentipellis fragilis</name>
    <dbReference type="NCBI Taxonomy" id="205917"/>
    <lineage>
        <taxon>Eukaryota</taxon>
        <taxon>Fungi</taxon>
        <taxon>Dikarya</taxon>
        <taxon>Basidiomycota</taxon>
        <taxon>Agaricomycotina</taxon>
        <taxon>Agaricomycetes</taxon>
        <taxon>Russulales</taxon>
        <taxon>Hericiaceae</taxon>
        <taxon>Dentipellis</taxon>
    </lineage>
</organism>
<reference evidence="2 3" key="1">
    <citation type="submission" date="2019-02" db="EMBL/GenBank/DDBJ databases">
        <title>Genome sequencing of the rare red list fungi Dentipellis fragilis.</title>
        <authorList>
            <person name="Buettner E."/>
            <person name="Kellner H."/>
        </authorList>
    </citation>
    <scope>NUCLEOTIDE SEQUENCE [LARGE SCALE GENOMIC DNA]</scope>
    <source>
        <strain evidence="2 3">DSM 105465</strain>
    </source>
</reference>
<comment type="caution">
    <text evidence="2">The sequence shown here is derived from an EMBL/GenBank/DDBJ whole genome shotgun (WGS) entry which is preliminary data.</text>
</comment>
<proteinExistence type="predicted"/>
<dbReference type="PANTHER" id="PTHR43157">
    <property type="entry name" value="PHOSPHATIDYLINOSITOL-GLYCAN BIOSYNTHESIS CLASS F PROTEIN-RELATED"/>
    <property type="match status" value="1"/>
</dbReference>
<dbReference type="GO" id="GO:0016491">
    <property type="term" value="F:oxidoreductase activity"/>
    <property type="evidence" value="ECO:0007669"/>
    <property type="project" value="UniProtKB-KW"/>
</dbReference>
<keyword evidence="1" id="KW-0560">Oxidoreductase</keyword>
<dbReference type="InterPro" id="IPR036291">
    <property type="entry name" value="NAD(P)-bd_dom_sf"/>
</dbReference>
<dbReference type="PRINTS" id="PR00081">
    <property type="entry name" value="GDHRDH"/>
</dbReference>
<gene>
    <name evidence="2" type="ORF">EVG20_g2488</name>
</gene>
<evidence type="ECO:0008006" key="4">
    <source>
        <dbReference type="Google" id="ProtNLM"/>
    </source>
</evidence>
<keyword evidence="3" id="KW-1185">Reference proteome</keyword>
<accession>A0A4Y9Z7M1</accession>
<dbReference type="Pfam" id="PF00106">
    <property type="entry name" value="adh_short"/>
    <property type="match status" value="1"/>
</dbReference>
<dbReference type="EMBL" id="SEOQ01000098">
    <property type="protein sequence ID" value="TFY70512.1"/>
    <property type="molecule type" value="Genomic_DNA"/>
</dbReference>
<dbReference type="STRING" id="205917.A0A4Y9Z7M1"/>
<protein>
    <recommendedName>
        <fullName evidence="4">Short-chain dehydrogenase</fullName>
    </recommendedName>
</protein>
<evidence type="ECO:0000313" key="2">
    <source>
        <dbReference type="EMBL" id="TFY70512.1"/>
    </source>
</evidence>
<dbReference type="OrthoDB" id="542013at2759"/>
<sequence>MGQLSFLQFLRNQLKSFPPPTKCDLSGKTVLVVGANVGIGLEAAKHFARMQPGKLIVTARDAAKGQVTVSTIQAQTGFGNVHSRVLELSSFASVAAFADAFEKEEERLDIYVYNAGISTRQYAVTEDGWESTLQINDLSCALLSMLLLPRMLESAKTSISRPRMVIVASEVHFWATVNDEERASPRILDKANNKEYCEASAMGRRYFFSKMLDVMVVRELAARLPSDSPLIVDCVNPGFCSSELGRNSSLIFRAVSYLLQFGITRTPEQGSRQLVWAALGRSEKEDELRGAYVSDHDVEEPSDFLLSEQGAKDQKRIFDEIIETLSEVSTKFKAVVDKYLAE</sequence>
<dbReference type="AlphaFoldDB" id="A0A4Y9Z7M1"/>
<name>A0A4Y9Z7M1_9AGAM</name>
<evidence type="ECO:0000313" key="3">
    <source>
        <dbReference type="Proteomes" id="UP000298327"/>
    </source>
</evidence>
<dbReference type="SUPFAM" id="SSF51735">
    <property type="entry name" value="NAD(P)-binding Rossmann-fold domains"/>
    <property type="match status" value="1"/>
</dbReference>